<name>A0ABQ8VAJ0_9AGAR</name>
<dbReference type="EMBL" id="JANVFT010000054">
    <property type="protein sequence ID" value="KAJ4484461.1"/>
    <property type="molecule type" value="Genomic_DNA"/>
</dbReference>
<gene>
    <name evidence="2" type="ORF">C8R41DRAFT_921711</name>
</gene>
<feature type="region of interest" description="Disordered" evidence="1">
    <location>
        <begin position="142"/>
        <end position="167"/>
    </location>
</feature>
<feature type="region of interest" description="Disordered" evidence="1">
    <location>
        <begin position="174"/>
        <end position="193"/>
    </location>
</feature>
<reference evidence="2" key="1">
    <citation type="submission" date="2022-08" db="EMBL/GenBank/DDBJ databases">
        <title>A Global Phylogenomic Analysis of the Shiitake Genus Lentinula.</title>
        <authorList>
            <consortium name="DOE Joint Genome Institute"/>
            <person name="Sierra-Patev S."/>
            <person name="Min B."/>
            <person name="Naranjo-Ortiz M."/>
            <person name="Looney B."/>
            <person name="Konkel Z."/>
            <person name="Slot J.C."/>
            <person name="Sakamoto Y."/>
            <person name="Steenwyk J.L."/>
            <person name="Rokas A."/>
            <person name="Carro J."/>
            <person name="Camarero S."/>
            <person name="Ferreira P."/>
            <person name="Molpeceres G."/>
            <person name="Ruiz-Duenas F.J."/>
            <person name="Serrano A."/>
            <person name="Henrissat B."/>
            <person name="Drula E."/>
            <person name="Hughes K.W."/>
            <person name="Mata J.L."/>
            <person name="Ishikawa N.K."/>
            <person name="Vargas-Isla R."/>
            <person name="Ushijima S."/>
            <person name="Smith C.A."/>
            <person name="Ahrendt S."/>
            <person name="Andreopoulos W."/>
            <person name="He G."/>
            <person name="Labutti K."/>
            <person name="Lipzen A."/>
            <person name="Ng V."/>
            <person name="Riley R."/>
            <person name="Sandor L."/>
            <person name="Barry K."/>
            <person name="Martinez A.T."/>
            <person name="Xiao Y."/>
            <person name="Gibbons J.G."/>
            <person name="Terashima K."/>
            <person name="Grigoriev I.V."/>
            <person name="Hibbett D.S."/>
        </authorList>
    </citation>
    <scope>NUCLEOTIDE SEQUENCE</scope>
    <source>
        <strain evidence="2">RHP3577 ss4</strain>
    </source>
</reference>
<protein>
    <recommendedName>
        <fullName evidence="4">HAT C-terminal dimerisation domain-containing protein</fullName>
    </recommendedName>
</protein>
<evidence type="ECO:0000313" key="3">
    <source>
        <dbReference type="Proteomes" id="UP001150217"/>
    </source>
</evidence>
<comment type="caution">
    <text evidence="2">The sequence shown here is derived from an EMBL/GenBank/DDBJ whole genome shotgun (WGS) entry which is preliminary data.</text>
</comment>
<feature type="region of interest" description="Disordered" evidence="1">
    <location>
        <begin position="219"/>
        <end position="258"/>
    </location>
</feature>
<accession>A0ABQ8VAJ0</accession>
<evidence type="ECO:0000256" key="1">
    <source>
        <dbReference type="SAM" id="MobiDB-lite"/>
    </source>
</evidence>
<evidence type="ECO:0000313" key="2">
    <source>
        <dbReference type="EMBL" id="KAJ4484461.1"/>
    </source>
</evidence>
<feature type="compositionally biased region" description="Polar residues" evidence="1">
    <location>
        <begin position="235"/>
        <end position="248"/>
    </location>
</feature>
<organism evidence="2 3">
    <name type="scientific">Lentinula lateritia</name>
    <dbReference type="NCBI Taxonomy" id="40482"/>
    <lineage>
        <taxon>Eukaryota</taxon>
        <taxon>Fungi</taxon>
        <taxon>Dikarya</taxon>
        <taxon>Basidiomycota</taxon>
        <taxon>Agaricomycotina</taxon>
        <taxon>Agaricomycetes</taxon>
        <taxon>Agaricomycetidae</taxon>
        <taxon>Agaricales</taxon>
        <taxon>Marasmiineae</taxon>
        <taxon>Omphalotaceae</taxon>
        <taxon>Lentinula</taxon>
    </lineage>
</organism>
<feature type="compositionally biased region" description="Acidic residues" evidence="1">
    <location>
        <begin position="175"/>
        <end position="190"/>
    </location>
</feature>
<keyword evidence="3" id="KW-1185">Reference proteome</keyword>
<evidence type="ECO:0008006" key="4">
    <source>
        <dbReference type="Google" id="ProtNLM"/>
    </source>
</evidence>
<dbReference type="Proteomes" id="UP001150217">
    <property type="component" value="Unassembled WGS sequence"/>
</dbReference>
<sequence>MLWNEQKREQNGTMEDARVLIKELTAYVYGESLFDIPVTDARERLSWWKDRSKDSGARQILKLAIKLFSVSPSEMCDERSASKLSGLDTAKRNGLSGQNLIQMTQLQQYWRYGFLGPRYTHTAQLELDNSLAHNLTQIQLPAPTPNDLLNPAQPNTTDKNLSFDISDPYGAKALDEEEDSEDESGTDDMDGPPIIVRAQMNRLKIESIVNLFNSKLLEHYNPSPATKDIQKEKPSTSGSHSQKTSTAKNVDWSPKDLW</sequence>
<proteinExistence type="predicted"/>